<dbReference type="AlphaFoldDB" id="A0A2U1MK88"/>
<comment type="caution">
    <text evidence="2">The sequence shown here is derived from an EMBL/GenBank/DDBJ whole genome shotgun (WGS) entry which is preliminary data.</text>
</comment>
<protein>
    <submittedName>
        <fullName evidence="2">tRNA synthetase class I (I, L, M and V) family protein</fullName>
    </submittedName>
</protein>
<keyword evidence="2" id="KW-0030">Aminoacyl-tRNA synthetase</keyword>
<accession>A0A2U1MK88</accession>
<feature type="region of interest" description="Disordered" evidence="1">
    <location>
        <begin position="105"/>
        <end position="124"/>
    </location>
</feature>
<reference evidence="2 3" key="1">
    <citation type="journal article" date="2018" name="Mol. Plant">
        <title>The genome of Artemisia annua provides insight into the evolution of Asteraceae family and artemisinin biosynthesis.</title>
        <authorList>
            <person name="Shen Q."/>
            <person name="Zhang L."/>
            <person name="Liao Z."/>
            <person name="Wang S."/>
            <person name="Yan T."/>
            <person name="Shi P."/>
            <person name="Liu M."/>
            <person name="Fu X."/>
            <person name="Pan Q."/>
            <person name="Wang Y."/>
            <person name="Lv Z."/>
            <person name="Lu X."/>
            <person name="Zhang F."/>
            <person name="Jiang W."/>
            <person name="Ma Y."/>
            <person name="Chen M."/>
            <person name="Hao X."/>
            <person name="Li L."/>
            <person name="Tang Y."/>
            <person name="Lv G."/>
            <person name="Zhou Y."/>
            <person name="Sun X."/>
            <person name="Brodelius P.E."/>
            <person name="Rose J.K.C."/>
            <person name="Tang K."/>
        </authorList>
    </citation>
    <scope>NUCLEOTIDE SEQUENCE [LARGE SCALE GENOMIC DNA]</scope>
    <source>
        <strain evidence="3">cv. Huhao1</strain>
        <tissue evidence="2">Leaf</tissue>
    </source>
</reference>
<proteinExistence type="predicted"/>
<gene>
    <name evidence="2" type="ORF">CTI12_AA365110</name>
</gene>
<dbReference type="Proteomes" id="UP000245207">
    <property type="component" value="Unassembled WGS sequence"/>
</dbReference>
<dbReference type="OrthoDB" id="1706861at2759"/>
<dbReference type="STRING" id="35608.A0A2U1MK88"/>
<name>A0A2U1MK88_ARTAN</name>
<keyword evidence="2" id="KW-0436">Ligase</keyword>
<dbReference type="GO" id="GO:0004812">
    <property type="term" value="F:aminoacyl-tRNA ligase activity"/>
    <property type="evidence" value="ECO:0007669"/>
    <property type="project" value="UniProtKB-KW"/>
</dbReference>
<keyword evidence="3" id="KW-1185">Reference proteome</keyword>
<evidence type="ECO:0000313" key="2">
    <source>
        <dbReference type="EMBL" id="PWA61681.1"/>
    </source>
</evidence>
<evidence type="ECO:0000313" key="3">
    <source>
        <dbReference type="Proteomes" id="UP000245207"/>
    </source>
</evidence>
<organism evidence="2 3">
    <name type="scientific">Artemisia annua</name>
    <name type="common">Sweet wormwood</name>
    <dbReference type="NCBI Taxonomy" id="35608"/>
    <lineage>
        <taxon>Eukaryota</taxon>
        <taxon>Viridiplantae</taxon>
        <taxon>Streptophyta</taxon>
        <taxon>Embryophyta</taxon>
        <taxon>Tracheophyta</taxon>
        <taxon>Spermatophyta</taxon>
        <taxon>Magnoliopsida</taxon>
        <taxon>eudicotyledons</taxon>
        <taxon>Gunneridae</taxon>
        <taxon>Pentapetalae</taxon>
        <taxon>asterids</taxon>
        <taxon>campanulids</taxon>
        <taxon>Asterales</taxon>
        <taxon>Asteraceae</taxon>
        <taxon>Asteroideae</taxon>
        <taxon>Anthemideae</taxon>
        <taxon>Artemisiinae</taxon>
        <taxon>Artemisia</taxon>
    </lineage>
</organism>
<feature type="compositionally biased region" description="Basic and acidic residues" evidence="1">
    <location>
        <begin position="114"/>
        <end position="124"/>
    </location>
</feature>
<dbReference type="EMBL" id="PKPP01005045">
    <property type="protein sequence ID" value="PWA61681.1"/>
    <property type="molecule type" value="Genomic_DNA"/>
</dbReference>
<sequence length="285" mass="31584">MEPLPSYGHGRDGPGGRFSSLIGGSHLIDVLITVISLPNQIVRRVAETLPWPNEGLRFGLKFDKLLYICVVPFPTHYLTIPPLFSDHVLLTSRLFTFVYAKVPQSPTPTAGRAPKTEKSDGEIRSKSLANTSTDNFLNGTGKLIASNLEAEVYLHSSDDNIALRLRIMCEAKSDVDSPNRIFLTSQEAGCLAKARKLGTLCSRQCLKYNFEYVDFLSVLLTSRLFTFVYAKVPQSPTPTAGRVPKTEKVMVKSEANLWVGHLKLSMFLYVHASVGNYCNTVEDLN</sequence>
<evidence type="ECO:0000256" key="1">
    <source>
        <dbReference type="SAM" id="MobiDB-lite"/>
    </source>
</evidence>